<proteinExistence type="predicted"/>
<sequence length="176" mass="19497">MPIMVIHRRNGAWKLSRDVTPRRSEHRRFGREGAGSELAVVANGGGMPGVLQPRTGGVSRHRELLALGQNKGIDVLKRLLHPRTRVPPRSPVQREAAGRRVPKTRAPRCFSLPASWWLEQLVACGSEQEQWGVGQNENGKGSAGGWWCCKVYENVRASETSGSSPAQALSPRRRHR</sequence>
<dbReference type="AlphaFoldDB" id="A0A4Z2JCV4"/>
<name>A0A4Z2JCV4_9TELE</name>
<organism evidence="2 3">
    <name type="scientific">Liparis tanakae</name>
    <name type="common">Tanaka's snailfish</name>
    <dbReference type="NCBI Taxonomy" id="230148"/>
    <lineage>
        <taxon>Eukaryota</taxon>
        <taxon>Metazoa</taxon>
        <taxon>Chordata</taxon>
        <taxon>Craniata</taxon>
        <taxon>Vertebrata</taxon>
        <taxon>Euteleostomi</taxon>
        <taxon>Actinopterygii</taxon>
        <taxon>Neopterygii</taxon>
        <taxon>Teleostei</taxon>
        <taxon>Neoteleostei</taxon>
        <taxon>Acanthomorphata</taxon>
        <taxon>Eupercaria</taxon>
        <taxon>Perciformes</taxon>
        <taxon>Cottioidei</taxon>
        <taxon>Cottales</taxon>
        <taxon>Liparidae</taxon>
        <taxon>Liparis</taxon>
    </lineage>
</organism>
<feature type="region of interest" description="Disordered" evidence="1">
    <location>
        <begin position="157"/>
        <end position="176"/>
    </location>
</feature>
<protein>
    <submittedName>
        <fullName evidence="2">Uncharacterized protein</fullName>
    </submittedName>
</protein>
<dbReference type="EMBL" id="SRLO01000007">
    <property type="protein sequence ID" value="TNN88125.1"/>
    <property type="molecule type" value="Genomic_DNA"/>
</dbReference>
<dbReference type="Proteomes" id="UP000314294">
    <property type="component" value="Unassembled WGS sequence"/>
</dbReference>
<evidence type="ECO:0000313" key="2">
    <source>
        <dbReference type="EMBL" id="TNN88125.1"/>
    </source>
</evidence>
<reference evidence="2 3" key="1">
    <citation type="submission" date="2019-03" db="EMBL/GenBank/DDBJ databases">
        <title>First draft genome of Liparis tanakae, snailfish: a comprehensive survey of snailfish specific genes.</title>
        <authorList>
            <person name="Kim W."/>
            <person name="Song I."/>
            <person name="Jeong J.-H."/>
            <person name="Kim D."/>
            <person name="Kim S."/>
            <person name="Ryu S."/>
            <person name="Song J.Y."/>
            <person name="Lee S.K."/>
        </authorList>
    </citation>
    <scope>NUCLEOTIDE SEQUENCE [LARGE SCALE GENOMIC DNA]</scope>
    <source>
        <tissue evidence="2">Muscle</tissue>
    </source>
</reference>
<keyword evidence="3" id="KW-1185">Reference proteome</keyword>
<gene>
    <name evidence="2" type="ORF">EYF80_001706</name>
</gene>
<accession>A0A4Z2JCV4</accession>
<evidence type="ECO:0000313" key="3">
    <source>
        <dbReference type="Proteomes" id="UP000314294"/>
    </source>
</evidence>
<evidence type="ECO:0000256" key="1">
    <source>
        <dbReference type="SAM" id="MobiDB-lite"/>
    </source>
</evidence>
<comment type="caution">
    <text evidence="2">The sequence shown here is derived from an EMBL/GenBank/DDBJ whole genome shotgun (WGS) entry which is preliminary data.</text>
</comment>
<feature type="compositionally biased region" description="Polar residues" evidence="1">
    <location>
        <begin position="157"/>
        <end position="167"/>
    </location>
</feature>